<feature type="compositionally biased region" description="Low complexity" evidence="1">
    <location>
        <begin position="351"/>
        <end position="423"/>
    </location>
</feature>
<proteinExistence type="predicted"/>
<evidence type="ECO:0000313" key="2">
    <source>
        <dbReference type="EMBL" id="TEB38755.1"/>
    </source>
</evidence>
<feature type="compositionally biased region" description="Low complexity" evidence="1">
    <location>
        <begin position="239"/>
        <end position="250"/>
    </location>
</feature>
<name>A0A4Y7TX52_COPMI</name>
<dbReference type="Proteomes" id="UP000298030">
    <property type="component" value="Unassembled WGS sequence"/>
</dbReference>
<feature type="compositionally biased region" description="Polar residues" evidence="1">
    <location>
        <begin position="424"/>
        <end position="443"/>
    </location>
</feature>
<comment type="caution">
    <text evidence="2">The sequence shown here is derived from an EMBL/GenBank/DDBJ whole genome shotgun (WGS) entry which is preliminary data.</text>
</comment>
<feature type="compositionally biased region" description="Basic and acidic residues" evidence="1">
    <location>
        <begin position="136"/>
        <end position="159"/>
    </location>
</feature>
<feature type="region of interest" description="Disordered" evidence="1">
    <location>
        <begin position="136"/>
        <end position="216"/>
    </location>
</feature>
<evidence type="ECO:0000256" key="1">
    <source>
        <dbReference type="SAM" id="MobiDB-lite"/>
    </source>
</evidence>
<dbReference type="EMBL" id="QPFP01000002">
    <property type="protein sequence ID" value="TEB38755.1"/>
    <property type="molecule type" value="Genomic_DNA"/>
</dbReference>
<dbReference type="PANTHER" id="PTHR48125:SF10">
    <property type="entry name" value="OS12G0136300 PROTEIN"/>
    <property type="match status" value="1"/>
</dbReference>
<feature type="region of interest" description="Disordered" evidence="1">
    <location>
        <begin position="1"/>
        <end position="41"/>
    </location>
</feature>
<dbReference type="PANTHER" id="PTHR48125">
    <property type="entry name" value="LP07818P1"/>
    <property type="match status" value="1"/>
</dbReference>
<dbReference type="OrthoDB" id="3270558at2759"/>
<feature type="region of interest" description="Disordered" evidence="1">
    <location>
        <begin position="277"/>
        <end position="443"/>
    </location>
</feature>
<feature type="compositionally biased region" description="Low complexity" evidence="1">
    <location>
        <begin position="12"/>
        <end position="25"/>
    </location>
</feature>
<feature type="region of interest" description="Disordered" evidence="1">
    <location>
        <begin position="235"/>
        <end position="256"/>
    </location>
</feature>
<feature type="compositionally biased region" description="Pro residues" evidence="1">
    <location>
        <begin position="1"/>
        <end position="11"/>
    </location>
</feature>
<sequence>MHPSPSSPPSSPSSSSSSSPSSSTSPDDDYDESPSPPQTLEDQVYIAYADDNMHLARVLLLRLKGIEVTGDNDPRIAEVRDEDFDYCFAPHGALTLDEASEKALLERQRIEQQKVEERRRMERLWTREQKWASEKRRMREERTRVLREQEQRRAEDDQRQRRRARDQRPARVRHQPEARVFQLRGANDRPRQIVSYTSRRRQGHSSSDTDSDDEASSPLLLHDFMIVPQIPRSLRRHQPTSPLAPSTSSPRHPVTPAFDDTCSISFTQVLASMNGPLFPVTDEERRHTAESPTSTKVRSRSRSKGPGRSHSQIRRRKQAELFQSLLTAPSSTEEDWRRSRKGKAKAVAAPREPSGRCSECRRSPSSSSASSSELPSPTASTSSSVNSRPSSWLSFGSTATTSSIATTPSSSPSPRSSWLKSVSATIPSPTSPSRRGSWLGTTLVSPPLPIERRNRFEERRCTCRQSHLIPIHLSDSPLAFEDPLAVPIVAAPTKPYSTSLESIRTRKRSKSVSGPTLAGSLLGNVSAGVSSLVGFAKGFQQAYVAAAMFSVAASCDGDRWEEREVAYEYDSERRVRVVKVVKVAGDVYTTRVRKEELKKKKTSMKPPGHRVSPKDVATFLDVKPSCSCACVSANVKASPDSADQGEMGYQKGVVVESCVHRVKEVKKYYDIPLGNPHAPAPSPPSTVLPNPLPYKIHFKPVPAPSRSPFRFNAFSHLHTTYPEQESVVENTLLSACSSGTVRGISWRIRSVNNPVYLRLRALQNVVMSHGLQWEGRGREMSMGGGRDRMVGVAYDGMGSSKLSRGPVLVGRR</sequence>
<organism evidence="2 3">
    <name type="scientific">Coprinellus micaceus</name>
    <name type="common">Glistening ink-cap mushroom</name>
    <name type="synonym">Coprinus micaceus</name>
    <dbReference type="NCBI Taxonomy" id="71717"/>
    <lineage>
        <taxon>Eukaryota</taxon>
        <taxon>Fungi</taxon>
        <taxon>Dikarya</taxon>
        <taxon>Basidiomycota</taxon>
        <taxon>Agaricomycotina</taxon>
        <taxon>Agaricomycetes</taxon>
        <taxon>Agaricomycetidae</taxon>
        <taxon>Agaricales</taxon>
        <taxon>Agaricineae</taxon>
        <taxon>Psathyrellaceae</taxon>
        <taxon>Coprinellus</taxon>
    </lineage>
</organism>
<dbReference type="AlphaFoldDB" id="A0A4Y7TX52"/>
<reference evidence="2 3" key="1">
    <citation type="journal article" date="2019" name="Nat. Ecol. Evol.">
        <title>Megaphylogeny resolves global patterns of mushroom evolution.</title>
        <authorList>
            <person name="Varga T."/>
            <person name="Krizsan K."/>
            <person name="Foldi C."/>
            <person name="Dima B."/>
            <person name="Sanchez-Garcia M."/>
            <person name="Sanchez-Ramirez S."/>
            <person name="Szollosi G.J."/>
            <person name="Szarkandi J.G."/>
            <person name="Papp V."/>
            <person name="Albert L."/>
            <person name="Andreopoulos W."/>
            <person name="Angelini C."/>
            <person name="Antonin V."/>
            <person name="Barry K.W."/>
            <person name="Bougher N.L."/>
            <person name="Buchanan P."/>
            <person name="Buyck B."/>
            <person name="Bense V."/>
            <person name="Catcheside P."/>
            <person name="Chovatia M."/>
            <person name="Cooper J."/>
            <person name="Damon W."/>
            <person name="Desjardin D."/>
            <person name="Finy P."/>
            <person name="Geml J."/>
            <person name="Haridas S."/>
            <person name="Hughes K."/>
            <person name="Justo A."/>
            <person name="Karasinski D."/>
            <person name="Kautmanova I."/>
            <person name="Kiss B."/>
            <person name="Kocsube S."/>
            <person name="Kotiranta H."/>
            <person name="LaButti K.M."/>
            <person name="Lechner B.E."/>
            <person name="Liimatainen K."/>
            <person name="Lipzen A."/>
            <person name="Lukacs Z."/>
            <person name="Mihaltcheva S."/>
            <person name="Morgado L.N."/>
            <person name="Niskanen T."/>
            <person name="Noordeloos M.E."/>
            <person name="Ohm R.A."/>
            <person name="Ortiz-Santana B."/>
            <person name="Ovrebo C."/>
            <person name="Racz N."/>
            <person name="Riley R."/>
            <person name="Savchenko A."/>
            <person name="Shiryaev A."/>
            <person name="Soop K."/>
            <person name="Spirin V."/>
            <person name="Szebenyi C."/>
            <person name="Tomsovsky M."/>
            <person name="Tulloss R.E."/>
            <person name="Uehling J."/>
            <person name="Grigoriev I.V."/>
            <person name="Vagvolgyi C."/>
            <person name="Papp T."/>
            <person name="Martin F.M."/>
            <person name="Miettinen O."/>
            <person name="Hibbett D.S."/>
            <person name="Nagy L.G."/>
        </authorList>
    </citation>
    <scope>NUCLEOTIDE SEQUENCE [LARGE SCALE GENOMIC DNA]</scope>
    <source>
        <strain evidence="2 3">FP101781</strain>
    </source>
</reference>
<evidence type="ECO:0000313" key="3">
    <source>
        <dbReference type="Proteomes" id="UP000298030"/>
    </source>
</evidence>
<accession>A0A4Y7TX52</accession>
<feature type="compositionally biased region" description="Basic and acidic residues" evidence="1">
    <location>
        <begin position="166"/>
        <end position="177"/>
    </location>
</feature>
<protein>
    <submittedName>
        <fullName evidence="2">Uncharacterized protein</fullName>
    </submittedName>
</protein>
<feature type="compositionally biased region" description="Basic residues" evidence="1">
    <location>
        <begin position="297"/>
        <end position="317"/>
    </location>
</feature>
<keyword evidence="3" id="KW-1185">Reference proteome</keyword>
<gene>
    <name evidence="2" type="ORF">FA13DRAFT_1751377</name>
</gene>